<dbReference type="InterPro" id="IPR000014">
    <property type="entry name" value="PAS"/>
</dbReference>
<evidence type="ECO:0000256" key="2">
    <source>
        <dbReference type="ARBA" id="ARBA00034247"/>
    </source>
</evidence>
<evidence type="ECO:0000259" key="3">
    <source>
        <dbReference type="PROSITE" id="PS50887"/>
    </source>
</evidence>
<organism evidence="4 5">
    <name type="scientific">Catenovulum adriaticum</name>
    <dbReference type="NCBI Taxonomy" id="2984846"/>
    <lineage>
        <taxon>Bacteria</taxon>
        <taxon>Pseudomonadati</taxon>
        <taxon>Pseudomonadota</taxon>
        <taxon>Gammaproteobacteria</taxon>
        <taxon>Alteromonadales</taxon>
        <taxon>Alteromonadaceae</taxon>
        <taxon>Catenovulum</taxon>
    </lineage>
</organism>
<dbReference type="PANTHER" id="PTHR45138">
    <property type="entry name" value="REGULATORY COMPONENTS OF SENSORY TRANSDUCTION SYSTEM"/>
    <property type="match status" value="1"/>
</dbReference>
<evidence type="ECO:0000256" key="1">
    <source>
        <dbReference type="ARBA" id="ARBA00012528"/>
    </source>
</evidence>
<feature type="domain" description="GGDEF" evidence="3">
    <location>
        <begin position="290"/>
        <end position="418"/>
    </location>
</feature>
<dbReference type="NCBIfam" id="TIGR00229">
    <property type="entry name" value="sensory_box"/>
    <property type="match status" value="1"/>
</dbReference>
<comment type="catalytic activity">
    <reaction evidence="2">
        <text>2 GTP = 3',3'-c-di-GMP + 2 diphosphate</text>
        <dbReference type="Rhea" id="RHEA:24898"/>
        <dbReference type="ChEBI" id="CHEBI:33019"/>
        <dbReference type="ChEBI" id="CHEBI:37565"/>
        <dbReference type="ChEBI" id="CHEBI:58805"/>
        <dbReference type="EC" id="2.7.7.65"/>
    </reaction>
</comment>
<protein>
    <recommendedName>
        <fullName evidence="1">diguanylate cyclase</fullName>
        <ecNumber evidence="1">2.7.7.65</ecNumber>
    </recommendedName>
</protein>
<dbReference type="Pfam" id="PF13188">
    <property type="entry name" value="PAS_8"/>
    <property type="match status" value="1"/>
</dbReference>
<evidence type="ECO:0000313" key="5">
    <source>
        <dbReference type="Proteomes" id="UP001163726"/>
    </source>
</evidence>
<dbReference type="Gene3D" id="3.30.450.20">
    <property type="entry name" value="PAS domain"/>
    <property type="match status" value="1"/>
</dbReference>
<dbReference type="InterPro" id="IPR050469">
    <property type="entry name" value="Diguanylate_Cyclase"/>
</dbReference>
<dbReference type="SUPFAM" id="SSF55073">
    <property type="entry name" value="Nucleotide cyclase"/>
    <property type="match status" value="1"/>
</dbReference>
<dbReference type="PANTHER" id="PTHR45138:SF9">
    <property type="entry name" value="DIGUANYLATE CYCLASE DGCM-RELATED"/>
    <property type="match status" value="1"/>
</dbReference>
<proteinExistence type="predicted"/>
<dbReference type="InterPro" id="IPR000160">
    <property type="entry name" value="GGDEF_dom"/>
</dbReference>
<gene>
    <name evidence="4" type="ORF">OLW01_11815</name>
</gene>
<dbReference type="GO" id="GO:0052621">
    <property type="term" value="F:diguanylate cyclase activity"/>
    <property type="evidence" value="ECO:0007669"/>
    <property type="project" value="UniProtKB-EC"/>
</dbReference>
<dbReference type="Pfam" id="PF00990">
    <property type="entry name" value="GGDEF"/>
    <property type="match status" value="1"/>
</dbReference>
<dbReference type="RefSeq" id="WP_268074123.1">
    <property type="nucleotide sequence ID" value="NZ_CP109965.1"/>
</dbReference>
<reference evidence="4" key="1">
    <citation type="submission" date="2022-10" db="EMBL/GenBank/DDBJ databases">
        <title>Catenovulum adriacola sp. nov. isolated in the Harbour of Susak.</title>
        <authorList>
            <person name="Schoch T."/>
            <person name="Reich S.J."/>
            <person name="Stoeferle S."/>
            <person name="Flaiz M."/>
            <person name="Kazda M."/>
            <person name="Riedel C.U."/>
            <person name="Duerre P."/>
        </authorList>
    </citation>
    <scope>NUCLEOTIDE SEQUENCE</scope>
    <source>
        <strain evidence="4">TS8</strain>
    </source>
</reference>
<dbReference type="SUPFAM" id="SSF55785">
    <property type="entry name" value="PYP-like sensor domain (PAS domain)"/>
    <property type="match status" value="1"/>
</dbReference>
<keyword evidence="5" id="KW-1185">Reference proteome</keyword>
<dbReference type="InterPro" id="IPR035965">
    <property type="entry name" value="PAS-like_dom_sf"/>
</dbReference>
<dbReference type="InterPro" id="IPR011006">
    <property type="entry name" value="CheY-like_superfamily"/>
</dbReference>
<sequence>MRCALLVLGLAEKQNLCLSEQLAGAEFKIEVIAYKNANNLTNILKMVNVDCVLLYHQAGQFDAFEPLKIIQNLAPDCGTVICVDDCQPNFIRQAFLKGVDDCIIQHEGVELPKRIIQIVKQKKRKKLSRTINAELELLRAVMDNTPALVMVCDAETSLFISFNQALNRFLDLSNEQIKSRSYFHISEQFESTSDWFRFVEQVKSSGHLAYEAYLKNHSGESIPFEFDCSMTQINESNYLLFNGMDISRLKVVQNELVELANRDPLTKLRNRRGLADEFERLIKASIRSKNCLCLALFDLDNFKKINDQYGHDVGDQVLQDFASVLCSIVQRPLDLVVRAGGEEFIVIMLNGSEASLLNLLNKVIEKTPLSTQPITTVSGGAIFLSSIDISYEQAFKLADNNLYQAKKQGKNQLVTQYIQN</sequence>
<dbReference type="SMART" id="SM00267">
    <property type="entry name" value="GGDEF"/>
    <property type="match status" value="1"/>
</dbReference>
<name>A0ABY7AJT2_9ALTE</name>
<dbReference type="Gene3D" id="3.30.70.270">
    <property type="match status" value="1"/>
</dbReference>
<dbReference type="InterPro" id="IPR043128">
    <property type="entry name" value="Rev_trsase/Diguanyl_cyclase"/>
</dbReference>
<dbReference type="CDD" id="cd01949">
    <property type="entry name" value="GGDEF"/>
    <property type="match status" value="1"/>
</dbReference>
<dbReference type="Proteomes" id="UP001163726">
    <property type="component" value="Chromosome"/>
</dbReference>
<dbReference type="SUPFAM" id="SSF52172">
    <property type="entry name" value="CheY-like"/>
    <property type="match status" value="1"/>
</dbReference>
<dbReference type="EC" id="2.7.7.65" evidence="1"/>
<dbReference type="NCBIfam" id="TIGR00254">
    <property type="entry name" value="GGDEF"/>
    <property type="match status" value="1"/>
</dbReference>
<accession>A0ABY7AJT2</accession>
<dbReference type="InterPro" id="IPR029787">
    <property type="entry name" value="Nucleotide_cyclase"/>
</dbReference>
<dbReference type="EMBL" id="CP109965">
    <property type="protein sequence ID" value="WAJ69830.1"/>
    <property type="molecule type" value="Genomic_DNA"/>
</dbReference>
<dbReference type="PROSITE" id="PS50887">
    <property type="entry name" value="GGDEF"/>
    <property type="match status" value="1"/>
</dbReference>
<keyword evidence="4" id="KW-0808">Transferase</keyword>
<evidence type="ECO:0000313" key="4">
    <source>
        <dbReference type="EMBL" id="WAJ69830.1"/>
    </source>
</evidence>
<keyword evidence="4" id="KW-0548">Nucleotidyltransferase</keyword>